<dbReference type="Proteomes" id="UP000317636">
    <property type="component" value="Unassembled WGS sequence"/>
</dbReference>
<protein>
    <submittedName>
        <fullName evidence="1">Uncharacterized protein</fullName>
    </submittedName>
</protein>
<gene>
    <name evidence="1" type="ORF">FJ659_16925</name>
</gene>
<dbReference type="EMBL" id="VHIV01000002">
    <property type="protein sequence ID" value="TPV44867.1"/>
    <property type="molecule type" value="Genomic_DNA"/>
</dbReference>
<sequence>MTTYFLNLYCNFKLYSSINQMLSLGLINHFLYECLHSIMLTNFKCTSKYILLISCLQVLLWIIFSLIKSTHFKVL</sequence>
<proteinExistence type="predicted"/>
<name>A0AC61T8A1_9BACI</name>
<evidence type="ECO:0000313" key="1">
    <source>
        <dbReference type="EMBL" id="TPV44867.1"/>
    </source>
</evidence>
<evidence type="ECO:0000313" key="2">
    <source>
        <dbReference type="Proteomes" id="UP000317636"/>
    </source>
</evidence>
<keyword evidence="2" id="KW-1185">Reference proteome</keyword>
<reference evidence="1" key="1">
    <citation type="submission" date="2019-06" db="EMBL/GenBank/DDBJ databases">
        <title>Draft genome sequence of Bacillus sp. strain MHSD28.</title>
        <authorList>
            <person name="Makuwa S.C."/>
            <person name="Serepa-Dlamini M.H."/>
        </authorList>
    </citation>
    <scope>NUCLEOTIDE SEQUENCE</scope>
    <source>
        <strain evidence="1">MHSD28</strain>
    </source>
</reference>
<organism evidence="1 2">
    <name type="scientific">Bacillus dicomae</name>
    <dbReference type="NCBI Taxonomy" id="3088378"/>
    <lineage>
        <taxon>Bacteria</taxon>
        <taxon>Bacillati</taxon>
        <taxon>Bacillota</taxon>
        <taxon>Bacilli</taxon>
        <taxon>Bacillales</taxon>
        <taxon>Bacillaceae</taxon>
        <taxon>Bacillus</taxon>
        <taxon>Bacillus cereus group</taxon>
    </lineage>
</organism>
<comment type="caution">
    <text evidence="1">The sequence shown here is derived from an EMBL/GenBank/DDBJ whole genome shotgun (WGS) entry which is preliminary data.</text>
</comment>
<accession>A0AC61T8A1</accession>